<organism evidence="1 2">
    <name type="scientific">Penicillium camemberti (strain FM 013)</name>
    <dbReference type="NCBI Taxonomy" id="1429867"/>
    <lineage>
        <taxon>Eukaryota</taxon>
        <taxon>Fungi</taxon>
        <taxon>Dikarya</taxon>
        <taxon>Ascomycota</taxon>
        <taxon>Pezizomycotina</taxon>
        <taxon>Eurotiomycetes</taxon>
        <taxon>Eurotiomycetidae</taxon>
        <taxon>Eurotiales</taxon>
        <taxon>Aspergillaceae</taxon>
        <taxon>Penicillium</taxon>
    </lineage>
</organism>
<sequence length="169" mass="18421">MWNRPLDFGGYLSLFEANLASPEGLANSTDPDIDPSSTASTFASYTQWSAKNPLPTTGLPYHLLSVVQFTSLGQGGHLTTEMGFNTLPICIYADNNGAIALASNPEFHANTKHIAIRFHRLREEVAAGVVKFVKIPTAEMAADGLTKPLGKVMFKRFVNQLGLVLYKIH</sequence>
<evidence type="ECO:0000313" key="1">
    <source>
        <dbReference type="EMBL" id="CRL26751.1"/>
    </source>
</evidence>
<accession>A0A0G4PKM5</accession>
<dbReference type="CDD" id="cd09272">
    <property type="entry name" value="RNase_HI_RT_Ty1"/>
    <property type="match status" value="1"/>
</dbReference>
<dbReference type="AlphaFoldDB" id="A0A0G4PKM5"/>
<keyword evidence="2" id="KW-1185">Reference proteome</keyword>
<dbReference type="STRING" id="1429867.A0A0G4PKM5"/>
<dbReference type="Proteomes" id="UP000053732">
    <property type="component" value="Unassembled WGS sequence"/>
</dbReference>
<dbReference type="EMBL" id="HG793152">
    <property type="protein sequence ID" value="CRL26751.1"/>
    <property type="molecule type" value="Genomic_DNA"/>
</dbReference>
<protein>
    <submittedName>
        <fullName evidence="1">Str. FM013</fullName>
    </submittedName>
</protein>
<proteinExistence type="predicted"/>
<name>A0A0G4PKM5_PENC3</name>
<gene>
    <name evidence="1" type="ORF">PCAMFM013_S019g000168</name>
</gene>
<evidence type="ECO:0000313" key="2">
    <source>
        <dbReference type="Proteomes" id="UP000053732"/>
    </source>
</evidence>
<reference evidence="1 2" key="1">
    <citation type="journal article" date="2014" name="Nat. Commun.">
        <title>Multiple recent horizontal transfers of a large genomic region in cheese making fungi.</title>
        <authorList>
            <person name="Cheeseman K."/>
            <person name="Ropars J."/>
            <person name="Renault P."/>
            <person name="Dupont J."/>
            <person name="Gouzy J."/>
            <person name="Branca A."/>
            <person name="Abraham A.L."/>
            <person name="Ceppi M."/>
            <person name="Conseiller E."/>
            <person name="Debuchy R."/>
            <person name="Malagnac F."/>
            <person name="Goarin A."/>
            <person name="Silar P."/>
            <person name="Lacoste S."/>
            <person name="Sallet E."/>
            <person name="Bensimon A."/>
            <person name="Giraud T."/>
            <person name="Brygoo Y."/>
        </authorList>
    </citation>
    <scope>NUCLEOTIDE SEQUENCE [LARGE SCALE GENOMIC DNA]</scope>
    <source>
        <strain evidence="2">FM 013</strain>
    </source>
</reference>